<dbReference type="Proteomes" id="UP001442841">
    <property type="component" value="Chromosome"/>
</dbReference>
<dbReference type="PANTHER" id="PTHR20857">
    <property type="entry name" value="THIAMINE-PHOSPHATE PYROPHOSPHORYLASE"/>
    <property type="match status" value="1"/>
</dbReference>
<dbReference type="CDD" id="cd00564">
    <property type="entry name" value="TMP_TenI"/>
    <property type="match status" value="1"/>
</dbReference>
<dbReference type="RefSeq" id="WP_425309796.1">
    <property type="nucleotide sequence ID" value="NZ_CP154795.1"/>
</dbReference>
<reference evidence="5 6" key="1">
    <citation type="submission" date="2024-04" db="EMBL/GenBank/DDBJ databases">
        <title>Isolation of an actinomycete strain from pig manure.</title>
        <authorList>
            <person name="Gong T."/>
            <person name="Yu Z."/>
            <person name="An M."/>
            <person name="Wei C."/>
            <person name="Yang W."/>
            <person name="Liu L."/>
        </authorList>
    </citation>
    <scope>NUCLEOTIDE SEQUENCE [LARGE SCALE GENOMIC DNA]</scope>
    <source>
        <strain evidence="5 6">ZF39</strain>
    </source>
</reference>
<dbReference type="InterPro" id="IPR013785">
    <property type="entry name" value="Aldolase_TIM"/>
</dbReference>
<dbReference type="PANTHER" id="PTHR20857:SF15">
    <property type="entry name" value="THIAMINE-PHOSPHATE SYNTHASE"/>
    <property type="match status" value="1"/>
</dbReference>
<dbReference type="Pfam" id="PF02581">
    <property type="entry name" value="TMP-TENI"/>
    <property type="match status" value="1"/>
</dbReference>
<evidence type="ECO:0000313" key="6">
    <source>
        <dbReference type="Proteomes" id="UP001442841"/>
    </source>
</evidence>
<comment type="pathway">
    <text evidence="2">Cofactor biosynthesis; thiamine diphosphate biosynthesis.</text>
</comment>
<evidence type="ECO:0000256" key="3">
    <source>
        <dbReference type="ARBA" id="ARBA00022977"/>
    </source>
</evidence>
<dbReference type="InterPro" id="IPR036206">
    <property type="entry name" value="ThiamineP_synth_sf"/>
</dbReference>
<dbReference type="Gene3D" id="3.20.20.70">
    <property type="entry name" value="Aldolase class I"/>
    <property type="match status" value="1"/>
</dbReference>
<keyword evidence="3" id="KW-0784">Thiamine biosynthesis</keyword>
<evidence type="ECO:0000313" key="5">
    <source>
        <dbReference type="EMBL" id="XAN08340.1"/>
    </source>
</evidence>
<evidence type="ECO:0000256" key="2">
    <source>
        <dbReference type="ARBA" id="ARBA00004948"/>
    </source>
</evidence>
<proteinExistence type="predicted"/>
<evidence type="ECO:0000259" key="4">
    <source>
        <dbReference type="Pfam" id="PF02581"/>
    </source>
</evidence>
<keyword evidence="6" id="KW-1185">Reference proteome</keyword>
<sequence>MTALMGLDVRLKTARLYLSTDLREAAGDFGNFVDKAFAGGVDILQVRQDDAPEEKLLEALDIARTVAYHYQGIVVVNGSASLAHRFNGDALHLSRADVTPKVARPQLHQWALIGRSAHDADDVRDAAADQEVNYLSIGPVWNSGPNPEYAAPGLDLVRFTATAIPPGDPNSKPWFASGGIDERTIDEVIEAGARRVWVTRAITQAPDAEAAAKRLAAKLREAWDADESMQEFLNSVFRQGFNADPFIPVAEKPAADDAPKA</sequence>
<protein>
    <submittedName>
        <fullName evidence="5">Thiamine phosphate synthase</fullName>
    </submittedName>
</protein>
<name>A0ABZ3FRJ3_9ACTN</name>
<dbReference type="SUPFAM" id="SSF51391">
    <property type="entry name" value="Thiamin phosphate synthase"/>
    <property type="match status" value="1"/>
</dbReference>
<comment type="function">
    <text evidence="1">Condenses 4-methyl-5-(beta-hydroxyethyl)thiazole monophosphate (THZ-P) and 2-methyl-4-amino-5-hydroxymethyl pyrimidine pyrophosphate (HMP-PP) to form thiamine monophosphate (TMP).</text>
</comment>
<accession>A0ABZ3FRJ3</accession>
<organism evidence="5 6">
    <name type="scientific">Ammonicoccus fulvus</name>
    <dbReference type="NCBI Taxonomy" id="3138240"/>
    <lineage>
        <taxon>Bacteria</taxon>
        <taxon>Bacillati</taxon>
        <taxon>Actinomycetota</taxon>
        <taxon>Actinomycetes</taxon>
        <taxon>Propionibacteriales</taxon>
        <taxon>Propionibacteriaceae</taxon>
        <taxon>Ammonicoccus</taxon>
    </lineage>
</organism>
<dbReference type="InterPro" id="IPR022998">
    <property type="entry name" value="ThiamineP_synth_TenI"/>
</dbReference>
<feature type="domain" description="Thiamine phosphate synthase/TenI" evidence="4">
    <location>
        <begin position="16"/>
        <end position="202"/>
    </location>
</feature>
<evidence type="ECO:0000256" key="1">
    <source>
        <dbReference type="ARBA" id="ARBA00003814"/>
    </source>
</evidence>
<dbReference type="EMBL" id="CP154795">
    <property type="protein sequence ID" value="XAN08340.1"/>
    <property type="molecule type" value="Genomic_DNA"/>
</dbReference>
<gene>
    <name evidence="5" type="ORF">AADG42_13865</name>
</gene>